<protein>
    <submittedName>
        <fullName evidence="2">Uncharacterized protein</fullName>
    </submittedName>
</protein>
<dbReference type="RefSeq" id="XP_010700420.1">
    <property type="nucleotide sequence ID" value="XM_010702118.1"/>
</dbReference>
<evidence type="ECO:0000256" key="1">
    <source>
        <dbReference type="SAM" id="MobiDB-lite"/>
    </source>
</evidence>
<dbReference type="VEuPathDB" id="TriTrypDB:LPMP_280790"/>
<dbReference type="GeneID" id="22576524"/>
<evidence type="ECO:0000313" key="2">
    <source>
        <dbReference type="EMBL" id="AIN99713.1"/>
    </source>
</evidence>
<dbReference type="KEGG" id="lpan:LPMP_280790"/>
<reference evidence="2 3" key="1">
    <citation type="journal article" date="2015" name="Sci. Rep.">
        <title>The genome of Leishmania panamensis: insights into genomics of the L. (Viannia) subgenus.</title>
        <authorList>
            <person name="Llanes A."/>
            <person name="Restrepo C.M."/>
            <person name="Vecchio G.D."/>
            <person name="Anguizola F.J."/>
            <person name="Lleonart R."/>
        </authorList>
    </citation>
    <scope>NUCLEOTIDE SEQUENCE [LARGE SCALE GENOMIC DNA]</scope>
    <source>
        <strain evidence="2 3">MHOM/PA/94/PSC-1</strain>
    </source>
</reference>
<dbReference type="AlphaFoldDB" id="A0A088RUP0"/>
<gene>
    <name evidence="2" type="ORF">LPMP_280790</name>
</gene>
<keyword evidence="3" id="KW-1185">Reference proteome</keyword>
<organism evidence="2 3">
    <name type="scientific">Leishmania panamensis</name>
    <dbReference type="NCBI Taxonomy" id="5679"/>
    <lineage>
        <taxon>Eukaryota</taxon>
        <taxon>Discoba</taxon>
        <taxon>Euglenozoa</taxon>
        <taxon>Kinetoplastea</taxon>
        <taxon>Metakinetoplastina</taxon>
        <taxon>Trypanosomatida</taxon>
        <taxon>Trypanosomatidae</taxon>
        <taxon>Leishmaniinae</taxon>
        <taxon>Leishmania</taxon>
        <taxon>Leishmania guyanensis species complex</taxon>
    </lineage>
</organism>
<sequence>MTFSLESADLHIEKPVIPAYHKQADFAAFLVNEYFTKPSKQIEKARYDDTNGLLPLMSFDCLLPSGDIERIVGHICEETHLIDERHVQHRKPFHILEKPLLIPAILAALLHRILFEEVGVTISSRTFDLWASTALGFPARTSRLWLDASAQVEEALESSSVKQLLSKRSACDTGIHAIKKQASPKGVLFSLWRNACSMLCASLVRPLFSTERCQEHFSQAINRSIGFRRELASKMSSALHGKGAACFSLYAAGEPELCSCVVFHSFFRQLEALFHGVIDSKLKMNISAHISCAVFVGCLNTFSYYRYSASKAESMYKLLDIVAEVTDGKSVAYRFDLKSIEVPQMSRYVQRATVLSSDEVFSGILYRRARKETSASSACTLPRFTEMNYNAISITDIYPFCMETGTGAESDEMGECSDHTDLEVHPEPEDEGNFVEMTTIFLDAAGDDRCLQYILSAEEVAVKKQLQERLYGGSQGRKKLK</sequence>
<dbReference type="VEuPathDB" id="TriTrypDB:LPAL13_280013400"/>
<feature type="region of interest" description="Disordered" evidence="1">
    <location>
        <begin position="409"/>
        <end position="429"/>
    </location>
</feature>
<name>A0A088RUP0_LEIPA</name>
<accession>A0A088RUP0</accession>
<evidence type="ECO:0000313" key="3">
    <source>
        <dbReference type="Proteomes" id="UP000063063"/>
    </source>
</evidence>
<dbReference type="EMBL" id="CP009397">
    <property type="protein sequence ID" value="AIN99713.1"/>
    <property type="molecule type" value="Genomic_DNA"/>
</dbReference>
<dbReference type="Proteomes" id="UP000063063">
    <property type="component" value="Chromosome 28"/>
</dbReference>
<dbReference type="OrthoDB" id="271972at2759"/>
<proteinExistence type="predicted"/>
<feature type="compositionally biased region" description="Basic and acidic residues" evidence="1">
    <location>
        <begin position="416"/>
        <end position="427"/>
    </location>
</feature>